<reference evidence="10" key="1">
    <citation type="submission" date="2023-07" db="EMBL/GenBank/DDBJ databases">
        <title>Chromosome-level Genome Assembly of Striped Snakehead (Channa striata).</title>
        <authorList>
            <person name="Liu H."/>
        </authorList>
    </citation>
    <scope>NUCLEOTIDE SEQUENCE</scope>
    <source>
        <strain evidence="10">Gz</strain>
        <tissue evidence="10">Muscle</tissue>
    </source>
</reference>
<comment type="caution">
    <text evidence="10">The sequence shown here is derived from an EMBL/GenBank/DDBJ whole genome shotgun (WGS) entry which is preliminary data.</text>
</comment>
<evidence type="ECO:0000256" key="1">
    <source>
        <dbReference type="ARBA" id="ARBA00004308"/>
    </source>
</evidence>
<keyword evidence="5" id="KW-0677">Repeat</keyword>
<evidence type="ECO:0000256" key="4">
    <source>
        <dbReference type="ARBA" id="ARBA00022723"/>
    </source>
</evidence>
<dbReference type="GO" id="GO:0110158">
    <property type="term" value="C:calpain complex"/>
    <property type="evidence" value="ECO:0007669"/>
    <property type="project" value="TreeGrafter"/>
</dbReference>
<evidence type="ECO:0000256" key="2">
    <source>
        <dbReference type="ARBA" id="ARBA00004496"/>
    </source>
</evidence>
<dbReference type="Proteomes" id="UP001187415">
    <property type="component" value="Unassembled WGS sequence"/>
</dbReference>
<evidence type="ECO:0000313" key="10">
    <source>
        <dbReference type="EMBL" id="KAK2817646.1"/>
    </source>
</evidence>
<protein>
    <recommendedName>
        <fullName evidence="9">EF-hand domain-containing protein</fullName>
    </recommendedName>
</protein>
<evidence type="ECO:0000256" key="5">
    <source>
        <dbReference type="ARBA" id="ARBA00022737"/>
    </source>
</evidence>
<dbReference type="InterPro" id="IPR011992">
    <property type="entry name" value="EF-hand-dom_pair"/>
</dbReference>
<evidence type="ECO:0000256" key="7">
    <source>
        <dbReference type="ARBA" id="ARBA00023136"/>
    </source>
</evidence>
<keyword evidence="7" id="KW-0472">Membrane</keyword>
<keyword evidence="11" id="KW-1185">Reference proteome</keyword>
<dbReference type="AlphaFoldDB" id="A0AA88IQA9"/>
<dbReference type="GO" id="GO:0005509">
    <property type="term" value="F:calcium ion binding"/>
    <property type="evidence" value="ECO:0007669"/>
    <property type="project" value="InterPro"/>
</dbReference>
<evidence type="ECO:0000259" key="9">
    <source>
        <dbReference type="PROSITE" id="PS50222"/>
    </source>
</evidence>
<keyword evidence="6" id="KW-0106">Calcium</keyword>
<comment type="subcellular location">
    <subcellularLocation>
        <location evidence="2">Cytoplasm</location>
    </subcellularLocation>
    <subcellularLocation>
        <location evidence="1">Endomembrane system</location>
    </subcellularLocation>
</comment>
<dbReference type="PROSITE" id="PS50222">
    <property type="entry name" value="EF_HAND_2"/>
    <property type="match status" value="1"/>
</dbReference>
<dbReference type="Gene3D" id="1.10.238.10">
    <property type="entry name" value="EF-hand"/>
    <property type="match status" value="1"/>
</dbReference>
<evidence type="ECO:0000256" key="3">
    <source>
        <dbReference type="ARBA" id="ARBA00022490"/>
    </source>
</evidence>
<evidence type="ECO:0000256" key="8">
    <source>
        <dbReference type="SAM" id="MobiDB-lite"/>
    </source>
</evidence>
<dbReference type="PROSITE" id="PS00018">
    <property type="entry name" value="EF_HAND_1"/>
    <property type="match status" value="1"/>
</dbReference>
<keyword evidence="4" id="KW-0479">Metal-binding</keyword>
<evidence type="ECO:0000256" key="6">
    <source>
        <dbReference type="ARBA" id="ARBA00022837"/>
    </source>
</evidence>
<dbReference type="PANTHER" id="PTHR46735:SF3">
    <property type="entry name" value="CALPAIN SMALL SUBUNIT 1-RELATED"/>
    <property type="match status" value="1"/>
</dbReference>
<sequence length="81" mass="9305">MAGSDVRSDGFSLQTCHNIISLLDMDGSGKLGLMEFHALWTRMQRYLEIFQSHDTDRFPGEQCCDPGDRGPVRRPQLRHRI</sequence>
<accession>A0AA88IQA9</accession>
<organism evidence="10 11">
    <name type="scientific">Channa striata</name>
    <name type="common">Snakehead murrel</name>
    <name type="synonym">Ophicephalus striatus</name>
    <dbReference type="NCBI Taxonomy" id="64152"/>
    <lineage>
        <taxon>Eukaryota</taxon>
        <taxon>Metazoa</taxon>
        <taxon>Chordata</taxon>
        <taxon>Craniata</taxon>
        <taxon>Vertebrata</taxon>
        <taxon>Euteleostomi</taxon>
        <taxon>Actinopterygii</taxon>
        <taxon>Neopterygii</taxon>
        <taxon>Teleostei</taxon>
        <taxon>Neoteleostei</taxon>
        <taxon>Acanthomorphata</taxon>
        <taxon>Anabantaria</taxon>
        <taxon>Anabantiformes</taxon>
        <taxon>Channoidei</taxon>
        <taxon>Channidae</taxon>
        <taxon>Channa</taxon>
    </lineage>
</organism>
<dbReference type="EMBL" id="JAUPFM010000021">
    <property type="protein sequence ID" value="KAK2817646.1"/>
    <property type="molecule type" value="Genomic_DNA"/>
</dbReference>
<gene>
    <name evidence="10" type="ORF">Q5P01_025837</name>
</gene>
<feature type="region of interest" description="Disordered" evidence="8">
    <location>
        <begin position="58"/>
        <end position="81"/>
    </location>
</feature>
<dbReference type="SUPFAM" id="SSF47473">
    <property type="entry name" value="EF-hand"/>
    <property type="match status" value="1"/>
</dbReference>
<name>A0AA88IQA9_CHASR</name>
<dbReference type="InterPro" id="IPR018247">
    <property type="entry name" value="EF_Hand_1_Ca_BS"/>
</dbReference>
<dbReference type="InterPro" id="IPR002048">
    <property type="entry name" value="EF_hand_dom"/>
</dbReference>
<dbReference type="GO" id="GO:0012505">
    <property type="term" value="C:endomembrane system"/>
    <property type="evidence" value="ECO:0007669"/>
    <property type="project" value="UniProtKB-SubCell"/>
</dbReference>
<dbReference type="PANTHER" id="PTHR46735">
    <property type="entry name" value="CALPAIN, SMALL SUBUNIT 1 A-RELATED"/>
    <property type="match status" value="1"/>
</dbReference>
<evidence type="ECO:0000313" key="11">
    <source>
        <dbReference type="Proteomes" id="UP001187415"/>
    </source>
</evidence>
<dbReference type="Pfam" id="PF13833">
    <property type="entry name" value="EF-hand_8"/>
    <property type="match status" value="1"/>
</dbReference>
<feature type="domain" description="EF-hand" evidence="9">
    <location>
        <begin position="11"/>
        <end position="46"/>
    </location>
</feature>
<proteinExistence type="predicted"/>
<keyword evidence="3" id="KW-0963">Cytoplasm</keyword>